<dbReference type="InterPro" id="IPR029058">
    <property type="entry name" value="AB_hydrolase_fold"/>
</dbReference>
<feature type="domain" description="BD-FAE-like" evidence="2">
    <location>
        <begin position="94"/>
        <end position="311"/>
    </location>
</feature>
<dbReference type="PANTHER" id="PTHR48081">
    <property type="entry name" value="AB HYDROLASE SUPERFAMILY PROTEIN C4A8.06C"/>
    <property type="match status" value="1"/>
</dbReference>
<name>A0AAV3XT97_9CYAN</name>
<accession>A0AAV3XT97</accession>
<sequence>MQSYSRIMSENLQDMPSLEEIIAENVKFLLDEIELLPEPSRGAYKIRLVFDIVGWTTALKLGKHATENLGGKAPDGIFENINKVCYHSIKNEQIDIFYPNSLPDETVLPTIVWVHGGAWISGSKSQIANYLKIIASYGYTVVGVNYSLAPEDTYPTPLIQVNDAIKYLLDDNIATKYHIDKDKFALAGDSAGSQIAAQMATTIANPNYVTALADQTQVNISPALEPSQLKCIVLCCGGYNLDSINLTNPYFKYFIDTVMWSYSGTKDFRQDSKFETFSVCNYVDENFPPSFITVGDADPLHDQSVELNAKLQGKGVQTDTLIYNYGEGSPKLNHEYQFDLDDEGGYGRIALDRITAFLNTHLGT</sequence>
<evidence type="ECO:0000313" key="4">
    <source>
        <dbReference type="Proteomes" id="UP001050975"/>
    </source>
</evidence>
<evidence type="ECO:0000313" key="3">
    <source>
        <dbReference type="EMBL" id="GET44489.1"/>
    </source>
</evidence>
<gene>
    <name evidence="3" type="ORF">MiSe_93180</name>
</gene>
<dbReference type="SUPFAM" id="SSF53474">
    <property type="entry name" value="alpha/beta-Hydrolases"/>
    <property type="match status" value="1"/>
</dbReference>
<dbReference type="AlphaFoldDB" id="A0AAV3XT97"/>
<evidence type="ECO:0000256" key="1">
    <source>
        <dbReference type="ARBA" id="ARBA00022801"/>
    </source>
</evidence>
<dbReference type="Pfam" id="PF20434">
    <property type="entry name" value="BD-FAE"/>
    <property type="match status" value="1"/>
</dbReference>
<keyword evidence="4" id="KW-1185">Reference proteome</keyword>
<keyword evidence="1" id="KW-0378">Hydrolase</keyword>
<comment type="caution">
    <text evidence="3">The sequence shown here is derived from an EMBL/GenBank/DDBJ whole genome shotgun (WGS) entry which is preliminary data.</text>
</comment>
<dbReference type="GO" id="GO:0016787">
    <property type="term" value="F:hydrolase activity"/>
    <property type="evidence" value="ECO:0007669"/>
    <property type="project" value="UniProtKB-KW"/>
</dbReference>
<dbReference type="InterPro" id="IPR049492">
    <property type="entry name" value="BD-FAE-like_dom"/>
</dbReference>
<organism evidence="3 4">
    <name type="scientific">Microseira wollei NIES-4236</name>
    <dbReference type="NCBI Taxonomy" id="2530354"/>
    <lineage>
        <taxon>Bacteria</taxon>
        <taxon>Bacillati</taxon>
        <taxon>Cyanobacteriota</taxon>
        <taxon>Cyanophyceae</taxon>
        <taxon>Oscillatoriophycideae</taxon>
        <taxon>Aerosakkonematales</taxon>
        <taxon>Aerosakkonemataceae</taxon>
        <taxon>Microseira</taxon>
    </lineage>
</organism>
<reference evidence="3" key="1">
    <citation type="submission" date="2019-10" db="EMBL/GenBank/DDBJ databases">
        <title>Draft genome sequece of Microseira wollei NIES-4236.</title>
        <authorList>
            <person name="Yamaguchi H."/>
            <person name="Suzuki S."/>
            <person name="Kawachi M."/>
        </authorList>
    </citation>
    <scope>NUCLEOTIDE SEQUENCE</scope>
    <source>
        <strain evidence="3">NIES-4236</strain>
    </source>
</reference>
<dbReference type="Gene3D" id="3.40.50.1820">
    <property type="entry name" value="alpha/beta hydrolase"/>
    <property type="match status" value="1"/>
</dbReference>
<dbReference type="Proteomes" id="UP001050975">
    <property type="component" value="Unassembled WGS sequence"/>
</dbReference>
<evidence type="ECO:0000259" key="2">
    <source>
        <dbReference type="Pfam" id="PF20434"/>
    </source>
</evidence>
<dbReference type="InterPro" id="IPR050300">
    <property type="entry name" value="GDXG_lipolytic_enzyme"/>
</dbReference>
<protein>
    <submittedName>
        <fullName evidence="3">Esterase/lipase</fullName>
    </submittedName>
</protein>
<dbReference type="EMBL" id="BLAY01000373">
    <property type="protein sequence ID" value="GET44489.1"/>
    <property type="molecule type" value="Genomic_DNA"/>
</dbReference>
<proteinExistence type="predicted"/>
<dbReference type="PANTHER" id="PTHR48081:SF6">
    <property type="entry name" value="PEPTIDASE S9 PROLYL OLIGOPEPTIDASE CATALYTIC DOMAIN-CONTAINING PROTEIN"/>
    <property type="match status" value="1"/>
</dbReference>